<name>A0ABW9ULM2_9BACL</name>
<dbReference type="PANTHER" id="PTHR34220:SF7">
    <property type="entry name" value="SENSOR HISTIDINE KINASE YPDA"/>
    <property type="match status" value="1"/>
</dbReference>
<dbReference type="Gene3D" id="6.10.340.10">
    <property type="match status" value="1"/>
</dbReference>
<organism evidence="4 5">
    <name type="scientific">Paenibacillus anseongense</name>
    <dbReference type="NCBI Taxonomy" id="2682845"/>
    <lineage>
        <taxon>Bacteria</taxon>
        <taxon>Bacillati</taxon>
        <taxon>Bacillota</taxon>
        <taxon>Bacilli</taxon>
        <taxon>Bacillales</taxon>
        <taxon>Paenibacillaceae</taxon>
        <taxon>Paenibacillus</taxon>
    </lineage>
</organism>
<evidence type="ECO:0000313" key="5">
    <source>
        <dbReference type="Proteomes" id="UP000467637"/>
    </source>
</evidence>
<feature type="transmembrane region" description="Helical" evidence="1">
    <location>
        <begin position="27"/>
        <end position="50"/>
    </location>
</feature>
<dbReference type="InterPro" id="IPR036890">
    <property type="entry name" value="HATPase_C_sf"/>
</dbReference>
<evidence type="ECO:0000256" key="1">
    <source>
        <dbReference type="SAM" id="Phobius"/>
    </source>
</evidence>
<dbReference type="Pfam" id="PF02518">
    <property type="entry name" value="HATPase_c"/>
    <property type="match status" value="1"/>
</dbReference>
<accession>A0ABW9ULM2</accession>
<proteinExistence type="predicted"/>
<evidence type="ECO:0000313" key="4">
    <source>
        <dbReference type="EMBL" id="MVQ40058.1"/>
    </source>
</evidence>
<sequence length="646" mass="73784">MENENNKGTPPAWRQVMWTKHRNIRSILFSTYSFIIVIVFTVLVAWFYLWASDLLRKNATDTLESMGQSMQDNIDSEFHKLNDVSLNVMYSNLVKNHFQSYLSLTTNSGAKQRENVSATSAEKSVQNAKELTDILTAAIGPSRPVEQLYLYDFKSKVYGNGFDNGERSYVPQDKPWFNTVINNAAGKYIALPVPDEEMSRFISSQEKQFSISLFRLFYDNYNTPMGIIEVKQYFNRIFKSAIDFTERNPYQAKVLVYNNANEIIYPTNADKERYLPYMQYKGADGTAKDQIFYNQDTGEKALLSLHYSDFTGLSTVIIVSESKLLSPLFTFAKRTVLVALVILLLAILLSFLAAKRITMPIQKIHRSMRTMRLEDLGSERVAVPQLNSGLNELDQLYWSFMKMSTRLKQSMDELLMSQHQELQAKLIALQTQMNPHFLYNTLTTIQVMAQENMNAEIVAMTENMSDFLRYFSADGSLVALKEEVLHTRKYLEINQIRFGRKLHFEFDIDEQLTELRIPKLIIQPLVENALKFATKHQPPWTIHVRGTISGNHWQVEVADTGEGFSEESLHVLHGKIKEIDKTNVLPLLQLNGMGLLNIYIRMKLMYGNDTIFRIVNDGQGATVMIGGTLSQGGINEHHGHGGTAVS</sequence>
<keyword evidence="1" id="KW-0812">Transmembrane</keyword>
<keyword evidence="5" id="KW-1185">Reference proteome</keyword>
<comment type="caution">
    <text evidence="4">The sequence shown here is derived from an EMBL/GenBank/DDBJ whole genome shotgun (WGS) entry which is preliminary data.</text>
</comment>
<dbReference type="EMBL" id="WSEM01000039">
    <property type="protein sequence ID" value="MVQ40058.1"/>
    <property type="molecule type" value="Genomic_DNA"/>
</dbReference>
<protein>
    <submittedName>
        <fullName evidence="4">HAMP domain-containing protein</fullName>
    </submittedName>
</protein>
<keyword evidence="1" id="KW-0472">Membrane</keyword>
<evidence type="ECO:0000259" key="2">
    <source>
        <dbReference type="Pfam" id="PF02518"/>
    </source>
</evidence>
<dbReference type="PANTHER" id="PTHR34220">
    <property type="entry name" value="SENSOR HISTIDINE KINASE YPDA"/>
    <property type="match status" value="1"/>
</dbReference>
<feature type="transmembrane region" description="Helical" evidence="1">
    <location>
        <begin position="336"/>
        <end position="354"/>
    </location>
</feature>
<dbReference type="SUPFAM" id="SSF55874">
    <property type="entry name" value="ATPase domain of HSP90 chaperone/DNA topoisomerase II/histidine kinase"/>
    <property type="match status" value="1"/>
</dbReference>
<dbReference type="Gene3D" id="3.30.565.10">
    <property type="entry name" value="Histidine kinase-like ATPase, C-terminal domain"/>
    <property type="match status" value="1"/>
</dbReference>
<dbReference type="InterPro" id="IPR003594">
    <property type="entry name" value="HATPase_dom"/>
</dbReference>
<reference evidence="4 5" key="1">
    <citation type="submission" date="2019-12" db="EMBL/GenBank/DDBJ databases">
        <authorList>
            <person name="Huq M.A."/>
        </authorList>
    </citation>
    <scope>NUCLEOTIDE SEQUENCE [LARGE SCALE GENOMIC DNA]</scope>
    <source>
        <strain evidence="4 5">MAH-34</strain>
    </source>
</reference>
<keyword evidence="1" id="KW-1133">Transmembrane helix</keyword>
<dbReference type="Proteomes" id="UP000467637">
    <property type="component" value="Unassembled WGS sequence"/>
</dbReference>
<feature type="domain" description="Histidine kinase/HSP90-like ATPase" evidence="2">
    <location>
        <begin position="519"/>
        <end position="625"/>
    </location>
</feature>
<dbReference type="Pfam" id="PF06580">
    <property type="entry name" value="His_kinase"/>
    <property type="match status" value="1"/>
</dbReference>
<dbReference type="InterPro" id="IPR010559">
    <property type="entry name" value="Sig_transdc_His_kin_internal"/>
</dbReference>
<feature type="domain" description="Signal transduction histidine kinase internal region" evidence="3">
    <location>
        <begin position="424"/>
        <end position="502"/>
    </location>
</feature>
<gene>
    <name evidence="4" type="ORF">GON05_36320</name>
</gene>
<dbReference type="InterPro" id="IPR050640">
    <property type="entry name" value="Bact_2-comp_sensor_kinase"/>
</dbReference>
<evidence type="ECO:0000259" key="3">
    <source>
        <dbReference type="Pfam" id="PF06580"/>
    </source>
</evidence>